<evidence type="ECO:0000313" key="2">
    <source>
        <dbReference type="EMBL" id="KKS45974.1"/>
    </source>
</evidence>
<reference evidence="2 3" key="1">
    <citation type="journal article" date="2015" name="Nature">
        <title>rRNA introns, odd ribosomes, and small enigmatic genomes across a large radiation of phyla.</title>
        <authorList>
            <person name="Brown C.T."/>
            <person name="Hug L.A."/>
            <person name="Thomas B.C."/>
            <person name="Sharon I."/>
            <person name="Castelle C.J."/>
            <person name="Singh A."/>
            <person name="Wilkins M.J."/>
            <person name="Williams K.H."/>
            <person name="Banfield J.F."/>
        </authorList>
    </citation>
    <scope>NUCLEOTIDE SEQUENCE [LARGE SCALE GENOMIC DNA]</scope>
</reference>
<dbReference type="GO" id="GO:0051117">
    <property type="term" value="F:ATPase binding"/>
    <property type="evidence" value="ECO:0007669"/>
    <property type="project" value="TreeGrafter"/>
</dbReference>
<keyword evidence="1" id="KW-1133">Transmembrane helix</keyword>
<dbReference type="GO" id="GO:0006515">
    <property type="term" value="P:protein quality control for misfolded or incompletely synthesized proteins"/>
    <property type="evidence" value="ECO:0007669"/>
    <property type="project" value="TreeGrafter"/>
</dbReference>
<accession>A0A0G0ZBD6</accession>
<keyword evidence="2" id="KW-0645">Protease</keyword>
<dbReference type="EMBL" id="LCDE01000010">
    <property type="protein sequence ID" value="KKS45974.1"/>
    <property type="molecule type" value="Genomic_DNA"/>
</dbReference>
<evidence type="ECO:0000256" key="1">
    <source>
        <dbReference type="SAM" id="Phobius"/>
    </source>
</evidence>
<name>A0A0G0ZBD6_9BACT</name>
<evidence type="ECO:0000313" key="3">
    <source>
        <dbReference type="Proteomes" id="UP000034951"/>
    </source>
</evidence>
<sequence length="202" mass="23336">MSWNKKNSDNEFQKEGSDSYISCNPQERKIYIRGDINSHASNYFAIGFDKMRSQKTLTVIDISSPGGNSIPGLDIYNKIRTSVCPVITMTFGTVCSAAFLIFLGGDKRIISREAMIRFHWPIGERNHEEINLDSTETDRDYYKKLFEHYCNIIANRTGLTLRDIRKYMRYSRMFDGKQALKMGIATAIFEDKFPNKNKKGRK</sequence>
<dbReference type="AlphaFoldDB" id="A0A0G0ZBD6"/>
<dbReference type="Gene3D" id="3.90.226.10">
    <property type="entry name" value="2-enoyl-CoA Hydratase, Chain A, domain 1"/>
    <property type="match status" value="1"/>
</dbReference>
<dbReference type="GO" id="GO:0004176">
    <property type="term" value="F:ATP-dependent peptidase activity"/>
    <property type="evidence" value="ECO:0007669"/>
    <property type="project" value="TreeGrafter"/>
</dbReference>
<dbReference type="InterPro" id="IPR023562">
    <property type="entry name" value="ClpP/TepA"/>
</dbReference>
<dbReference type="GO" id="GO:0004252">
    <property type="term" value="F:serine-type endopeptidase activity"/>
    <property type="evidence" value="ECO:0007669"/>
    <property type="project" value="TreeGrafter"/>
</dbReference>
<comment type="caution">
    <text evidence="2">The sequence shown here is derived from an EMBL/GenBank/DDBJ whole genome shotgun (WGS) entry which is preliminary data.</text>
</comment>
<protein>
    <submittedName>
        <fullName evidence="2">ATP-dependent Clp protease proteolytic subunit</fullName>
    </submittedName>
</protein>
<keyword evidence="2" id="KW-0378">Hydrolase</keyword>
<dbReference type="Proteomes" id="UP000034951">
    <property type="component" value="Unassembled WGS sequence"/>
</dbReference>
<dbReference type="SUPFAM" id="SSF52096">
    <property type="entry name" value="ClpP/crotonase"/>
    <property type="match status" value="1"/>
</dbReference>
<gene>
    <name evidence="2" type="ORF">UV10_C0010G0014</name>
</gene>
<dbReference type="InterPro" id="IPR029045">
    <property type="entry name" value="ClpP/crotonase-like_dom_sf"/>
</dbReference>
<organism evidence="2 3">
    <name type="scientific">Candidatus Azambacteria bacterium GW2011_GWA1_42_19</name>
    <dbReference type="NCBI Taxonomy" id="1618609"/>
    <lineage>
        <taxon>Bacteria</taxon>
        <taxon>Candidatus Azamiibacteriota</taxon>
    </lineage>
</organism>
<keyword evidence="1" id="KW-0812">Transmembrane</keyword>
<feature type="transmembrane region" description="Helical" evidence="1">
    <location>
        <begin position="86"/>
        <end position="105"/>
    </location>
</feature>
<dbReference type="PANTHER" id="PTHR10381">
    <property type="entry name" value="ATP-DEPENDENT CLP PROTEASE PROTEOLYTIC SUBUNIT"/>
    <property type="match status" value="1"/>
</dbReference>
<dbReference type="Pfam" id="PF00574">
    <property type="entry name" value="CLP_protease"/>
    <property type="match status" value="1"/>
</dbReference>
<keyword evidence="1" id="KW-0472">Membrane</keyword>
<dbReference type="PANTHER" id="PTHR10381:SF11">
    <property type="entry name" value="ATP-DEPENDENT CLP PROTEASE PROTEOLYTIC SUBUNIT, MITOCHONDRIAL"/>
    <property type="match status" value="1"/>
</dbReference>
<proteinExistence type="predicted"/>
<dbReference type="GO" id="GO:0009368">
    <property type="term" value="C:endopeptidase Clp complex"/>
    <property type="evidence" value="ECO:0007669"/>
    <property type="project" value="TreeGrafter"/>
</dbReference>